<feature type="transmembrane region" description="Helical" evidence="2">
    <location>
        <begin position="62"/>
        <end position="80"/>
    </location>
</feature>
<evidence type="ECO:0000256" key="2">
    <source>
        <dbReference type="SAM" id="Phobius"/>
    </source>
</evidence>
<proteinExistence type="predicted"/>
<feature type="transmembrane region" description="Helical" evidence="2">
    <location>
        <begin position="138"/>
        <end position="159"/>
    </location>
</feature>
<feature type="transmembrane region" description="Helical" evidence="2">
    <location>
        <begin position="36"/>
        <end position="56"/>
    </location>
</feature>
<name>A0ABW1FIN0_9ACTN</name>
<dbReference type="Proteomes" id="UP001596241">
    <property type="component" value="Unassembled WGS sequence"/>
</dbReference>
<dbReference type="InterPro" id="IPR033458">
    <property type="entry name" value="DUF5134"/>
</dbReference>
<keyword evidence="2" id="KW-0472">Membrane</keyword>
<organism evidence="3 4">
    <name type="scientific">Streptomyces ramulosus</name>
    <dbReference type="NCBI Taxonomy" id="47762"/>
    <lineage>
        <taxon>Bacteria</taxon>
        <taxon>Bacillati</taxon>
        <taxon>Actinomycetota</taxon>
        <taxon>Actinomycetes</taxon>
        <taxon>Kitasatosporales</taxon>
        <taxon>Streptomycetaceae</taxon>
        <taxon>Streptomyces</taxon>
    </lineage>
</organism>
<evidence type="ECO:0000256" key="1">
    <source>
        <dbReference type="SAM" id="MobiDB-lite"/>
    </source>
</evidence>
<dbReference type="EMBL" id="JBHSPW010000005">
    <property type="protein sequence ID" value="MFC5893714.1"/>
    <property type="molecule type" value="Genomic_DNA"/>
</dbReference>
<keyword evidence="2" id="KW-0812">Transmembrane</keyword>
<accession>A0ABW1FIN0</accession>
<comment type="caution">
    <text evidence="3">The sequence shown here is derived from an EMBL/GenBank/DDBJ whole genome shotgun (WGS) entry which is preliminary data.</text>
</comment>
<evidence type="ECO:0000313" key="3">
    <source>
        <dbReference type="EMBL" id="MFC5893714.1"/>
    </source>
</evidence>
<reference evidence="4" key="1">
    <citation type="journal article" date="2019" name="Int. J. Syst. Evol. Microbiol.">
        <title>The Global Catalogue of Microorganisms (GCM) 10K type strain sequencing project: providing services to taxonomists for standard genome sequencing and annotation.</title>
        <authorList>
            <consortium name="The Broad Institute Genomics Platform"/>
            <consortium name="The Broad Institute Genome Sequencing Center for Infectious Disease"/>
            <person name="Wu L."/>
            <person name="Ma J."/>
        </authorList>
    </citation>
    <scope>NUCLEOTIDE SEQUENCE [LARGE SCALE GENOMIC DNA]</scope>
    <source>
        <strain evidence="4">CGMCC 1.15809</strain>
    </source>
</reference>
<dbReference type="RefSeq" id="WP_345091260.1">
    <property type="nucleotide sequence ID" value="NZ_BAAAWG010000019.1"/>
</dbReference>
<feature type="transmembrane region" description="Helical" evidence="2">
    <location>
        <begin position="6"/>
        <end position="24"/>
    </location>
</feature>
<dbReference type="Pfam" id="PF17197">
    <property type="entry name" value="DUF5134"/>
    <property type="match status" value="1"/>
</dbReference>
<gene>
    <name evidence="3" type="ORF">ACFP3M_12880</name>
</gene>
<keyword evidence="2" id="KW-1133">Transmembrane helix</keyword>
<keyword evidence="4" id="KW-1185">Reference proteome</keyword>
<protein>
    <submittedName>
        <fullName evidence="3">DUF5134 domain-containing protein</fullName>
    </submittedName>
</protein>
<feature type="transmembrane region" description="Helical" evidence="2">
    <location>
        <begin position="87"/>
        <end position="106"/>
    </location>
</feature>
<feature type="region of interest" description="Disordered" evidence="1">
    <location>
        <begin position="186"/>
        <end position="241"/>
    </location>
</feature>
<evidence type="ECO:0000313" key="4">
    <source>
        <dbReference type="Proteomes" id="UP001596241"/>
    </source>
</evidence>
<sequence length="277" mass="27326">MHGPSLTSWLLVVVCAVAGGYCLSRARRGTAAQRSQARGQALMGLAMAVMALPTAVFAPPPWLAWGYAAVFTVAAVRALWLRHAHHAVDSLAMVYMALAMTPLLAADPAMTGTAPMAMPGGHGGATAAGHTGMGGPPLVTGALLVYYAASVVLAGLRLIPGADERDAVAARADAVPVGAGSGDAVTVSAGAGPADGAPLREGGSGPADGVARRPSEGDTGLPEGSPAGCPEGTAAGLLEGAPAGGPVPVDPVLRRAEAFGVCRLAMSLGMLVMLLSV</sequence>